<evidence type="ECO:0000256" key="10">
    <source>
        <dbReference type="ARBA" id="ARBA00023002"/>
    </source>
</evidence>
<dbReference type="Gene3D" id="1.10.630.10">
    <property type="entry name" value="Cytochrome P450"/>
    <property type="match status" value="1"/>
</dbReference>
<name>A0A091UG99_PHORB</name>
<evidence type="ECO:0000256" key="14">
    <source>
        <dbReference type="RuleBase" id="RU000461"/>
    </source>
</evidence>
<dbReference type="Pfam" id="PF00067">
    <property type="entry name" value="p450"/>
    <property type="match status" value="1"/>
</dbReference>
<dbReference type="OrthoDB" id="1055148at2759"/>
<keyword evidence="8" id="KW-0256">Endoplasmic reticulum</keyword>
<protein>
    <recommendedName>
        <fullName evidence="5">unspecific monooxygenase</fullName>
        <ecNumber evidence="5">1.14.14.1</ecNumber>
    </recommendedName>
</protein>
<proteinExistence type="inferred from homology"/>
<dbReference type="InterPro" id="IPR002401">
    <property type="entry name" value="Cyt_P450_E_grp-I"/>
</dbReference>
<evidence type="ECO:0000256" key="3">
    <source>
        <dbReference type="ARBA" id="ARBA00004406"/>
    </source>
</evidence>
<evidence type="ECO:0000256" key="11">
    <source>
        <dbReference type="ARBA" id="ARBA00023004"/>
    </source>
</evidence>
<evidence type="ECO:0000256" key="9">
    <source>
        <dbReference type="ARBA" id="ARBA00022848"/>
    </source>
</evidence>
<comment type="cofactor">
    <cofactor evidence="1 13">
        <name>heme</name>
        <dbReference type="ChEBI" id="CHEBI:30413"/>
    </cofactor>
</comment>
<accession>A0A091UG99</accession>
<evidence type="ECO:0000256" key="2">
    <source>
        <dbReference type="ARBA" id="ARBA00004174"/>
    </source>
</evidence>
<evidence type="ECO:0000256" key="8">
    <source>
        <dbReference type="ARBA" id="ARBA00022824"/>
    </source>
</evidence>
<evidence type="ECO:0000256" key="13">
    <source>
        <dbReference type="PIRSR" id="PIRSR602401-1"/>
    </source>
</evidence>
<dbReference type="PROSITE" id="PS00086">
    <property type="entry name" value="CYTOCHROME_P450"/>
    <property type="match status" value="1"/>
</dbReference>
<sequence length="114" mass="13424">YTEAFILEVFRHSSFVPFAIPHRQVPRDTVLNGYYIPKDRCVFINQWQVNHDEKLWKDPLTFNPERFLSAKGTKLNKVDGEKVLVFSLGKRKCIGEPIARWQVFLFLSTLLQQL</sequence>
<dbReference type="PANTHER" id="PTHR24289">
    <property type="entry name" value="STEROID 17-ALPHA-HYDROXYLASE/17,20 LYASE"/>
    <property type="match status" value="1"/>
</dbReference>
<evidence type="ECO:0000256" key="6">
    <source>
        <dbReference type="ARBA" id="ARBA00022617"/>
    </source>
</evidence>
<feature type="non-terminal residue" evidence="15">
    <location>
        <position position="1"/>
    </location>
</feature>
<feature type="non-terminal residue" evidence="15">
    <location>
        <position position="114"/>
    </location>
</feature>
<dbReference type="EC" id="1.14.14.1" evidence="5"/>
<keyword evidence="9" id="KW-0492">Microsome</keyword>
<organism evidence="15 16">
    <name type="scientific">Phoenicopterus ruber ruber</name>
    <dbReference type="NCBI Taxonomy" id="9218"/>
    <lineage>
        <taxon>Eukaryota</taxon>
        <taxon>Metazoa</taxon>
        <taxon>Chordata</taxon>
        <taxon>Craniata</taxon>
        <taxon>Vertebrata</taxon>
        <taxon>Euteleostomi</taxon>
        <taxon>Archelosauria</taxon>
        <taxon>Archosauria</taxon>
        <taxon>Dinosauria</taxon>
        <taxon>Saurischia</taxon>
        <taxon>Theropoda</taxon>
        <taxon>Coelurosauria</taxon>
        <taxon>Aves</taxon>
        <taxon>Neognathae</taxon>
        <taxon>Neoaves</taxon>
        <taxon>Mirandornithes</taxon>
        <taxon>Phoenicopteriformes</taxon>
        <taxon>Phoenicopteridae</taxon>
        <taxon>Phoenicopterus</taxon>
    </lineage>
</organism>
<dbReference type="InterPro" id="IPR001128">
    <property type="entry name" value="Cyt_P450"/>
</dbReference>
<dbReference type="InterPro" id="IPR036396">
    <property type="entry name" value="Cyt_P450_sf"/>
</dbReference>
<feature type="binding site" description="axial binding residue" evidence="13">
    <location>
        <position position="93"/>
    </location>
    <ligand>
        <name>heme</name>
        <dbReference type="ChEBI" id="CHEBI:30413"/>
    </ligand>
    <ligandPart>
        <name>Fe</name>
        <dbReference type="ChEBI" id="CHEBI:18248"/>
    </ligandPart>
</feature>
<comment type="similarity">
    <text evidence="4 14">Belongs to the cytochrome P450 family.</text>
</comment>
<dbReference type="InterPro" id="IPR017972">
    <property type="entry name" value="Cyt_P450_CS"/>
</dbReference>
<keyword evidence="7 13" id="KW-0479">Metal-binding</keyword>
<keyword evidence="10 14" id="KW-0560">Oxidoreductase</keyword>
<dbReference type="EMBL" id="KK433436">
    <property type="protein sequence ID" value="KFQ89561.1"/>
    <property type="molecule type" value="Genomic_DNA"/>
</dbReference>
<dbReference type="GO" id="GO:0042446">
    <property type="term" value="P:hormone biosynthetic process"/>
    <property type="evidence" value="ECO:0007669"/>
    <property type="project" value="TreeGrafter"/>
</dbReference>
<evidence type="ECO:0000313" key="16">
    <source>
        <dbReference type="Proteomes" id="UP000053700"/>
    </source>
</evidence>
<dbReference type="PANTHER" id="PTHR24289:SF21">
    <property type="entry name" value="CYTOCHROME P450 1A"/>
    <property type="match status" value="1"/>
</dbReference>
<keyword evidence="12 14" id="KW-0503">Monooxygenase</keyword>
<gene>
    <name evidence="15" type="ORF">N337_10207</name>
</gene>
<dbReference type="GO" id="GO:0020037">
    <property type="term" value="F:heme binding"/>
    <property type="evidence" value="ECO:0007669"/>
    <property type="project" value="InterPro"/>
</dbReference>
<evidence type="ECO:0000256" key="7">
    <source>
        <dbReference type="ARBA" id="ARBA00022723"/>
    </source>
</evidence>
<keyword evidence="16" id="KW-1185">Reference proteome</keyword>
<evidence type="ECO:0000313" key="15">
    <source>
        <dbReference type="EMBL" id="KFQ89561.1"/>
    </source>
</evidence>
<dbReference type="GO" id="GO:0004508">
    <property type="term" value="F:steroid 17-alpha-monooxygenase activity"/>
    <property type="evidence" value="ECO:0007669"/>
    <property type="project" value="TreeGrafter"/>
</dbReference>
<dbReference type="GO" id="GO:0042448">
    <property type="term" value="P:progesterone metabolic process"/>
    <property type="evidence" value="ECO:0007669"/>
    <property type="project" value="TreeGrafter"/>
</dbReference>
<dbReference type="Proteomes" id="UP000053700">
    <property type="component" value="Unassembled WGS sequence"/>
</dbReference>
<keyword evidence="6 13" id="KW-0349">Heme</keyword>
<evidence type="ECO:0000256" key="12">
    <source>
        <dbReference type="ARBA" id="ARBA00023033"/>
    </source>
</evidence>
<dbReference type="AlphaFoldDB" id="A0A091UG99"/>
<dbReference type="SUPFAM" id="SSF48264">
    <property type="entry name" value="Cytochrome P450"/>
    <property type="match status" value="1"/>
</dbReference>
<comment type="subcellular location">
    <subcellularLocation>
        <location evidence="3">Endoplasmic reticulum membrane</location>
        <topology evidence="3">Peripheral membrane protein</topology>
    </subcellularLocation>
    <subcellularLocation>
        <location evidence="2">Microsome membrane</location>
        <topology evidence="2">Peripheral membrane protein</topology>
    </subcellularLocation>
</comment>
<evidence type="ECO:0000256" key="1">
    <source>
        <dbReference type="ARBA" id="ARBA00001971"/>
    </source>
</evidence>
<dbReference type="GO" id="GO:0005506">
    <property type="term" value="F:iron ion binding"/>
    <property type="evidence" value="ECO:0007669"/>
    <property type="project" value="InterPro"/>
</dbReference>
<keyword evidence="11 13" id="KW-0408">Iron</keyword>
<dbReference type="GO" id="GO:0005789">
    <property type="term" value="C:endoplasmic reticulum membrane"/>
    <property type="evidence" value="ECO:0007669"/>
    <property type="project" value="UniProtKB-SubCell"/>
</dbReference>
<evidence type="ECO:0000256" key="5">
    <source>
        <dbReference type="ARBA" id="ARBA00012109"/>
    </source>
</evidence>
<dbReference type="PRINTS" id="PR00463">
    <property type="entry name" value="EP450I"/>
</dbReference>
<evidence type="ECO:0000256" key="4">
    <source>
        <dbReference type="ARBA" id="ARBA00010617"/>
    </source>
</evidence>
<reference evidence="15 16" key="1">
    <citation type="submission" date="2014-04" db="EMBL/GenBank/DDBJ databases">
        <title>Genome evolution of avian class.</title>
        <authorList>
            <person name="Zhang G."/>
            <person name="Li C."/>
        </authorList>
    </citation>
    <scope>NUCLEOTIDE SEQUENCE [LARGE SCALE GENOMIC DNA]</scope>
    <source>
        <strain evidence="15">BGI_N337</strain>
    </source>
</reference>